<proteinExistence type="predicted"/>
<dbReference type="Proteomes" id="UP001177670">
    <property type="component" value="Unassembled WGS sequence"/>
</dbReference>
<name>A0AA40FEP8_9HYME</name>
<feature type="region of interest" description="Disordered" evidence="1">
    <location>
        <begin position="1"/>
        <end position="41"/>
    </location>
</feature>
<protein>
    <submittedName>
        <fullName evidence="2">Uncharacterized protein</fullName>
    </submittedName>
</protein>
<feature type="compositionally biased region" description="Basic and acidic residues" evidence="1">
    <location>
        <begin position="94"/>
        <end position="106"/>
    </location>
</feature>
<keyword evidence="3" id="KW-1185">Reference proteome</keyword>
<evidence type="ECO:0000313" key="2">
    <source>
        <dbReference type="EMBL" id="KAK1117480.1"/>
    </source>
</evidence>
<feature type="compositionally biased region" description="Basic and acidic residues" evidence="1">
    <location>
        <begin position="1"/>
        <end position="18"/>
    </location>
</feature>
<accession>A0AA40FEP8</accession>
<dbReference type="AlphaFoldDB" id="A0AA40FEP8"/>
<comment type="caution">
    <text evidence="2">The sequence shown here is derived from an EMBL/GenBank/DDBJ whole genome shotgun (WGS) entry which is preliminary data.</text>
</comment>
<evidence type="ECO:0000256" key="1">
    <source>
        <dbReference type="SAM" id="MobiDB-lite"/>
    </source>
</evidence>
<feature type="region of interest" description="Disordered" evidence="1">
    <location>
        <begin position="81"/>
        <end position="106"/>
    </location>
</feature>
<reference evidence="2" key="1">
    <citation type="submission" date="2021-10" db="EMBL/GenBank/DDBJ databases">
        <title>Melipona bicolor Genome sequencing and assembly.</title>
        <authorList>
            <person name="Araujo N.S."/>
            <person name="Arias M.C."/>
        </authorList>
    </citation>
    <scope>NUCLEOTIDE SEQUENCE</scope>
    <source>
        <strain evidence="2">USP_2M_L1-L4_2017</strain>
        <tissue evidence="2">Whole body</tissue>
    </source>
</reference>
<sequence length="106" mass="12181">MDLKNDYPKDTKPRDRAIKSNRRRNNESPSASREMAEQWSTRQRGIIRGIHRKFSRQRRVLNALGTRLETTENAEKAELRVAEAEEGFPSRGASDGEHDGRSHHNG</sequence>
<organism evidence="2 3">
    <name type="scientific">Melipona bicolor</name>
    <dbReference type="NCBI Taxonomy" id="60889"/>
    <lineage>
        <taxon>Eukaryota</taxon>
        <taxon>Metazoa</taxon>
        <taxon>Ecdysozoa</taxon>
        <taxon>Arthropoda</taxon>
        <taxon>Hexapoda</taxon>
        <taxon>Insecta</taxon>
        <taxon>Pterygota</taxon>
        <taxon>Neoptera</taxon>
        <taxon>Endopterygota</taxon>
        <taxon>Hymenoptera</taxon>
        <taxon>Apocrita</taxon>
        <taxon>Aculeata</taxon>
        <taxon>Apoidea</taxon>
        <taxon>Anthophila</taxon>
        <taxon>Apidae</taxon>
        <taxon>Melipona</taxon>
    </lineage>
</organism>
<gene>
    <name evidence="2" type="ORF">K0M31_016684</name>
</gene>
<evidence type="ECO:0000313" key="3">
    <source>
        <dbReference type="Proteomes" id="UP001177670"/>
    </source>
</evidence>
<dbReference type="EMBL" id="JAHYIQ010000051">
    <property type="protein sequence ID" value="KAK1117480.1"/>
    <property type="molecule type" value="Genomic_DNA"/>
</dbReference>